<dbReference type="GO" id="GO:0009927">
    <property type="term" value="F:histidine phosphotransfer kinase activity"/>
    <property type="evidence" value="ECO:0007669"/>
    <property type="project" value="TreeGrafter"/>
</dbReference>
<keyword evidence="10 13" id="KW-0472">Membrane</keyword>
<evidence type="ECO:0000259" key="15">
    <source>
        <dbReference type="PROSITE" id="PS50110"/>
    </source>
</evidence>
<dbReference type="InterPro" id="IPR004358">
    <property type="entry name" value="Sig_transdc_His_kin-like_C"/>
</dbReference>
<keyword evidence="8 16" id="KW-0418">Kinase</keyword>
<dbReference type="RefSeq" id="WP_126765485.1">
    <property type="nucleotide sequence ID" value="NZ_PIPJ01000001.1"/>
</dbReference>
<dbReference type="Proteomes" id="UP000288395">
    <property type="component" value="Unassembled WGS sequence"/>
</dbReference>
<comment type="catalytic activity">
    <reaction evidence="1">
        <text>ATP + protein L-histidine = ADP + protein N-phospho-L-histidine.</text>
        <dbReference type="EC" id="2.7.13.3"/>
    </reaction>
</comment>
<dbReference type="InterPro" id="IPR035965">
    <property type="entry name" value="PAS-like_dom_sf"/>
</dbReference>
<gene>
    <name evidence="16" type="ORF">CWE08_03140</name>
</gene>
<dbReference type="PROSITE" id="PS50110">
    <property type="entry name" value="RESPONSE_REGULATORY"/>
    <property type="match status" value="1"/>
</dbReference>
<dbReference type="GO" id="GO:0000155">
    <property type="term" value="F:phosphorelay sensor kinase activity"/>
    <property type="evidence" value="ECO:0007669"/>
    <property type="project" value="InterPro"/>
</dbReference>
<dbReference type="OrthoDB" id="9764438at2"/>
<keyword evidence="12" id="KW-0175">Coiled coil</keyword>
<evidence type="ECO:0000256" key="10">
    <source>
        <dbReference type="ARBA" id="ARBA00023136"/>
    </source>
</evidence>
<dbReference type="Gene3D" id="1.10.287.130">
    <property type="match status" value="1"/>
</dbReference>
<feature type="coiled-coil region" evidence="12">
    <location>
        <begin position="746"/>
        <end position="794"/>
    </location>
</feature>
<evidence type="ECO:0000256" key="11">
    <source>
        <dbReference type="PROSITE-ProRule" id="PRU00169"/>
    </source>
</evidence>
<dbReference type="Pfam" id="PF12860">
    <property type="entry name" value="PAS_7"/>
    <property type="match status" value="1"/>
</dbReference>
<dbReference type="InterPro" id="IPR003661">
    <property type="entry name" value="HisK_dim/P_dom"/>
</dbReference>
<dbReference type="EMBL" id="PIPJ01000001">
    <property type="protein sequence ID" value="RUO23655.1"/>
    <property type="molecule type" value="Genomic_DNA"/>
</dbReference>
<dbReference type="PROSITE" id="PS50283">
    <property type="entry name" value="NA_SOLUT_SYMP_3"/>
    <property type="match status" value="1"/>
</dbReference>
<feature type="transmembrane region" description="Helical" evidence="13">
    <location>
        <begin position="156"/>
        <end position="174"/>
    </location>
</feature>
<feature type="transmembrane region" description="Helical" evidence="13">
    <location>
        <begin position="186"/>
        <end position="212"/>
    </location>
</feature>
<dbReference type="PRINTS" id="PR00344">
    <property type="entry name" value="BCTRLSENSOR"/>
</dbReference>
<dbReference type="Gene3D" id="1.20.1730.10">
    <property type="entry name" value="Sodium/glucose cotransporter"/>
    <property type="match status" value="1"/>
</dbReference>
<protein>
    <recommendedName>
        <fullName evidence="4">histidine kinase</fullName>
        <ecNumber evidence="4">2.7.13.3</ecNumber>
    </recommendedName>
</protein>
<evidence type="ECO:0000313" key="17">
    <source>
        <dbReference type="Proteomes" id="UP000288395"/>
    </source>
</evidence>
<feature type="transmembrane region" description="Helical" evidence="13">
    <location>
        <begin position="283"/>
        <end position="303"/>
    </location>
</feature>
<dbReference type="Pfam" id="PF02518">
    <property type="entry name" value="HATPase_c"/>
    <property type="match status" value="1"/>
</dbReference>
<feature type="transmembrane region" description="Helical" evidence="13">
    <location>
        <begin position="114"/>
        <end position="136"/>
    </location>
</feature>
<dbReference type="FunFam" id="3.30.565.10:FF:000049">
    <property type="entry name" value="Two-component sensor histidine kinase"/>
    <property type="match status" value="1"/>
</dbReference>
<dbReference type="InterPro" id="IPR001789">
    <property type="entry name" value="Sig_transdc_resp-reg_receiver"/>
</dbReference>
<dbReference type="InterPro" id="IPR038377">
    <property type="entry name" value="Na/Glc_symporter_sf"/>
</dbReference>
<evidence type="ECO:0000256" key="4">
    <source>
        <dbReference type="ARBA" id="ARBA00012438"/>
    </source>
</evidence>
<dbReference type="SUPFAM" id="SSF55874">
    <property type="entry name" value="ATPase domain of HSP90 chaperone/DNA topoisomerase II/histidine kinase"/>
    <property type="match status" value="1"/>
</dbReference>
<comment type="similarity">
    <text evidence="3">Belongs to the sodium:solute symporter (SSF) (TC 2.A.21) family.</text>
</comment>
<evidence type="ECO:0000256" key="1">
    <source>
        <dbReference type="ARBA" id="ARBA00000085"/>
    </source>
</evidence>
<feature type="transmembrane region" description="Helical" evidence="13">
    <location>
        <begin position="411"/>
        <end position="435"/>
    </location>
</feature>
<dbReference type="SMART" id="SM00388">
    <property type="entry name" value="HisKA"/>
    <property type="match status" value="1"/>
</dbReference>
<evidence type="ECO:0000256" key="7">
    <source>
        <dbReference type="ARBA" id="ARBA00022692"/>
    </source>
</evidence>
<dbReference type="PANTHER" id="PTHR43047">
    <property type="entry name" value="TWO-COMPONENT HISTIDINE PROTEIN KINASE"/>
    <property type="match status" value="1"/>
</dbReference>
<dbReference type="Gene3D" id="3.40.50.2300">
    <property type="match status" value="1"/>
</dbReference>
<evidence type="ECO:0000256" key="12">
    <source>
        <dbReference type="SAM" id="Coils"/>
    </source>
</evidence>
<comment type="caution">
    <text evidence="16">The sequence shown here is derived from an EMBL/GenBank/DDBJ whole genome shotgun (WGS) entry which is preliminary data.</text>
</comment>
<reference evidence="17" key="1">
    <citation type="journal article" date="2018" name="Front. Microbiol.">
        <title>Genome-Based Analysis Reveals the Taxonomy and Diversity of the Family Idiomarinaceae.</title>
        <authorList>
            <person name="Liu Y."/>
            <person name="Lai Q."/>
            <person name="Shao Z."/>
        </authorList>
    </citation>
    <scope>NUCLEOTIDE SEQUENCE [LARGE SCALE GENOMIC DNA]</scope>
    <source>
        <strain evidence="17">GBPy7</strain>
    </source>
</reference>
<dbReference type="PANTHER" id="PTHR43047:SF9">
    <property type="entry name" value="HISTIDINE KINASE"/>
    <property type="match status" value="1"/>
</dbReference>
<feature type="transmembrane region" description="Helical" evidence="13">
    <location>
        <begin position="386"/>
        <end position="405"/>
    </location>
</feature>
<dbReference type="Pfam" id="PF00072">
    <property type="entry name" value="Response_reg"/>
    <property type="match status" value="1"/>
</dbReference>
<dbReference type="SMART" id="SM00387">
    <property type="entry name" value="HATPase_c"/>
    <property type="match status" value="1"/>
</dbReference>
<keyword evidence="7 13" id="KW-0812">Transmembrane</keyword>
<dbReference type="InterPro" id="IPR036890">
    <property type="entry name" value="HATPase_C_sf"/>
</dbReference>
<comment type="subcellular location">
    <subcellularLocation>
        <location evidence="2">Membrane</location>
        <topology evidence="2">Multi-pass membrane protein</topology>
    </subcellularLocation>
</comment>
<feature type="modified residue" description="4-aspartylphosphate" evidence="11">
    <location>
        <position position="1082"/>
    </location>
</feature>
<dbReference type="Pfam" id="PF00512">
    <property type="entry name" value="HisKA"/>
    <property type="match status" value="1"/>
</dbReference>
<dbReference type="SUPFAM" id="SSF47384">
    <property type="entry name" value="Homodimeric domain of signal transducing histidine kinase"/>
    <property type="match status" value="1"/>
</dbReference>
<dbReference type="Gene3D" id="3.30.565.10">
    <property type="entry name" value="Histidine kinase-like ATPase, C-terminal domain"/>
    <property type="match status" value="1"/>
</dbReference>
<feature type="domain" description="Response regulatory" evidence="15">
    <location>
        <begin position="1032"/>
        <end position="1148"/>
    </location>
</feature>
<dbReference type="SMART" id="SM00448">
    <property type="entry name" value="REC"/>
    <property type="match status" value="1"/>
</dbReference>
<evidence type="ECO:0000256" key="8">
    <source>
        <dbReference type="ARBA" id="ARBA00022777"/>
    </source>
</evidence>
<accession>A0A432W359</accession>
<dbReference type="GO" id="GO:0022857">
    <property type="term" value="F:transmembrane transporter activity"/>
    <property type="evidence" value="ECO:0007669"/>
    <property type="project" value="InterPro"/>
</dbReference>
<feature type="transmembrane region" description="Helical" evidence="13">
    <location>
        <begin position="442"/>
        <end position="462"/>
    </location>
</feature>
<dbReference type="InterPro" id="IPR001734">
    <property type="entry name" value="Na/solute_symporter"/>
</dbReference>
<evidence type="ECO:0000256" key="5">
    <source>
        <dbReference type="ARBA" id="ARBA00022553"/>
    </source>
</evidence>
<dbReference type="InterPro" id="IPR011006">
    <property type="entry name" value="CheY-like_superfamily"/>
</dbReference>
<evidence type="ECO:0000256" key="6">
    <source>
        <dbReference type="ARBA" id="ARBA00022679"/>
    </source>
</evidence>
<dbReference type="Gene3D" id="3.30.450.20">
    <property type="entry name" value="PAS domain"/>
    <property type="match status" value="1"/>
</dbReference>
<proteinExistence type="inferred from homology"/>
<feature type="transmembrane region" description="Helical" evidence="13">
    <location>
        <begin position="66"/>
        <end position="85"/>
    </location>
</feature>
<dbReference type="PROSITE" id="PS50109">
    <property type="entry name" value="HIS_KIN"/>
    <property type="match status" value="1"/>
</dbReference>
<keyword evidence="17" id="KW-1185">Reference proteome</keyword>
<dbReference type="GO" id="GO:0005886">
    <property type="term" value="C:plasma membrane"/>
    <property type="evidence" value="ECO:0007669"/>
    <property type="project" value="TreeGrafter"/>
</dbReference>
<evidence type="ECO:0000259" key="14">
    <source>
        <dbReference type="PROSITE" id="PS50109"/>
    </source>
</evidence>
<evidence type="ECO:0000256" key="9">
    <source>
        <dbReference type="ARBA" id="ARBA00022989"/>
    </source>
</evidence>
<dbReference type="CDD" id="cd10322">
    <property type="entry name" value="SLC5sbd"/>
    <property type="match status" value="1"/>
</dbReference>
<dbReference type="SUPFAM" id="SSF52172">
    <property type="entry name" value="CheY-like"/>
    <property type="match status" value="1"/>
</dbReference>
<sequence>MTWILIISAVGYIALLFLIALWGEKKGSLGYKLSLHPWVYGLSLAIYCTTWTYYGAVGNAIDSGWSFLPILLGPILLYMFGMPVVRKLVAVSKQQNTTSIADFIASRYGKSHKMALVVTMIAAAAVIPYIALQLKAVGISFNVLSQLSPEASSNSYKELGIAVLMAAFAIVFGTRRLEVTEYRSGMMLAIAFESTIKLVALCGAAIFAWILFRSTSDASFASHIQSLNLDSGWTFRGAMTPDFFIQLAMAAGAILCLPRQFHVSVVDNVDINHLKTARWLFPLYLLLTSLAIAAIAVSGVGLLGNNAGLAGDGSVYPLLIPFLYGQTWLAILVYIGGISAATAMVIIATLTLSTMISNDVVMPVWLTREGRKIPQPHRFSRRLIRVRRQAILAVLMLGWACYHLWMAQLNLVSIGLLAFSLVLQLLPAIIGGMYWRKGHAQGVYMGLIAGLLGWLFAILLPLSQADIALAEQIITRGTVISLALNVAAYTLFSYLAVPALVDKIQATAFVKPRKNGQPITGNSNLQETRVADLVLLMETFLGNERCEELVKAYERHQPLNRQGVADLQFTDYAERAISGVLGAATARSLVNAALENRQLNLEEVVHFFDDTTQALQDQQSIMFSSLENLAQGISVVDKHLRLVVWNRRYLELFEYPDGMVQPGRPIADLIRYNAERGECGVGEVDELVDKRLRYMQQGSAHRFIRRRSDGRVIEMIGKPLPNGGFVTSFTDVTEHIETQQALEDANIDLEARIRSRTDEVREINRELTEEIERRREIEVALQAAKAEAEFANASKTRFLALASHDILQPLNAARLYLSAVDQQSLGPKNQGLLHKVDNALDSTEHLLSALLSIAKMEQGALQPQLKHIDLNTILGPLVPEYSVLAEQQDLQFKARLRNLTVYTDPTYLRRIIQNFLSNAIKYTESGKVLLTVRQRGQFAELAVWDTGPGIPEQKHNEVFEAFIRLHQGSISGVGLGLSVAKRMAEQLDCPLEIKSALGKGSRFSVLVPLGHASQVIPRSRPERSSQAYDGLKVLCVDDDPENLAALQALLSKWSCQAIQFTTPSEAIAWAQSNPAPDGALLDYQLGEHGDGISLWRALQDIWQNPVPGALVTAVREPEVKAEARNLGLQFLAKPVKPAQLKALMQHMQRQKETR</sequence>
<feature type="transmembrane region" description="Helical" evidence="13">
    <location>
        <begin position="6"/>
        <end position="23"/>
    </location>
</feature>
<keyword evidence="5 11" id="KW-0597">Phosphoprotein</keyword>
<evidence type="ECO:0000256" key="13">
    <source>
        <dbReference type="SAM" id="Phobius"/>
    </source>
</evidence>
<feature type="domain" description="Histidine kinase" evidence="14">
    <location>
        <begin position="801"/>
        <end position="1011"/>
    </location>
</feature>
<name>A0A432W359_9GAMM</name>
<organism evidence="16 17">
    <name type="scientific">Aliidiomarina iranensis</name>
    <dbReference type="NCBI Taxonomy" id="1434071"/>
    <lineage>
        <taxon>Bacteria</taxon>
        <taxon>Pseudomonadati</taxon>
        <taxon>Pseudomonadota</taxon>
        <taxon>Gammaproteobacteria</taxon>
        <taxon>Alteromonadales</taxon>
        <taxon>Idiomarinaceae</taxon>
        <taxon>Aliidiomarina</taxon>
    </lineage>
</organism>
<dbReference type="CDD" id="cd00156">
    <property type="entry name" value="REC"/>
    <property type="match status" value="1"/>
</dbReference>
<dbReference type="AlphaFoldDB" id="A0A432W359"/>
<evidence type="ECO:0000313" key="16">
    <source>
        <dbReference type="EMBL" id="RUO23655.1"/>
    </source>
</evidence>
<keyword evidence="6" id="KW-0808">Transferase</keyword>
<dbReference type="InterPro" id="IPR036097">
    <property type="entry name" value="HisK_dim/P_sf"/>
</dbReference>
<feature type="transmembrane region" description="Helical" evidence="13">
    <location>
        <begin position="35"/>
        <end position="54"/>
    </location>
</feature>
<dbReference type="SUPFAM" id="SSF55785">
    <property type="entry name" value="PYP-like sensor domain (PAS domain)"/>
    <property type="match status" value="1"/>
</dbReference>
<evidence type="ECO:0000256" key="2">
    <source>
        <dbReference type="ARBA" id="ARBA00004141"/>
    </source>
</evidence>
<dbReference type="InterPro" id="IPR005467">
    <property type="entry name" value="His_kinase_dom"/>
</dbReference>
<evidence type="ECO:0000256" key="3">
    <source>
        <dbReference type="ARBA" id="ARBA00006434"/>
    </source>
</evidence>
<dbReference type="CDD" id="cd00082">
    <property type="entry name" value="HisKA"/>
    <property type="match status" value="1"/>
</dbReference>
<keyword evidence="9 13" id="KW-1133">Transmembrane helix</keyword>
<dbReference type="InterPro" id="IPR003594">
    <property type="entry name" value="HATPase_dom"/>
</dbReference>
<dbReference type="EC" id="2.7.13.3" evidence="4"/>